<keyword evidence="1 6" id="KW-0963">Cytoplasm</keyword>
<dbReference type="Proteomes" id="UP001595685">
    <property type="component" value="Unassembled WGS sequence"/>
</dbReference>
<feature type="binding site" evidence="6">
    <location>
        <position position="80"/>
    </location>
    <ligand>
        <name>S-adenosyl-L-methionine</name>
        <dbReference type="ChEBI" id="CHEBI:59789"/>
    </ligand>
</feature>
<evidence type="ECO:0000256" key="1">
    <source>
        <dbReference type="ARBA" id="ARBA00022490"/>
    </source>
</evidence>
<dbReference type="InterPro" id="IPR029063">
    <property type="entry name" value="SAM-dependent_MTases_sf"/>
</dbReference>
<keyword evidence="3 6" id="KW-0489">Methyltransferase</keyword>
<evidence type="ECO:0000256" key="3">
    <source>
        <dbReference type="ARBA" id="ARBA00022603"/>
    </source>
</evidence>
<keyword evidence="5 6" id="KW-0949">S-adenosyl-L-methionine</keyword>
<dbReference type="CDD" id="cd02440">
    <property type="entry name" value="AdoMet_MTases"/>
    <property type="match status" value="1"/>
</dbReference>
<evidence type="ECO:0000256" key="2">
    <source>
        <dbReference type="ARBA" id="ARBA00022552"/>
    </source>
</evidence>
<evidence type="ECO:0000256" key="6">
    <source>
        <dbReference type="HAMAP-Rule" id="MF_00074"/>
    </source>
</evidence>
<reference evidence="8" key="1">
    <citation type="journal article" date="2019" name="Int. J. Syst. Evol. Microbiol.">
        <title>The Global Catalogue of Microorganisms (GCM) 10K type strain sequencing project: providing services to taxonomists for standard genome sequencing and annotation.</title>
        <authorList>
            <consortium name="The Broad Institute Genomics Platform"/>
            <consortium name="The Broad Institute Genome Sequencing Center for Infectious Disease"/>
            <person name="Wu L."/>
            <person name="Ma J."/>
        </authorList>
    </citation>
    <scope>NUCLEOTIDE SEQUENCE [LARGE SCALE GENOMIC DNA]</scope>
    <source>
        <strain evidence="8">NCAIM B.02333</strain>
    </source>
</reference>
<dbReference type="GO" id="GO:0008168">
    <property type="term" value="F:methyltransferase activity"/>
    <property type="evidence" value="ECO:0007669"/>
    <property type="project" value="UniProtKB-KW"/>
</dbReference>
<comment type="caution">
    <text evidence="7">The sequence shown here is derived from an EMBL/GenBank/DDBJ whole genome shotgun (WGS) entry which is preliminary data.</text>
</comment>
<dbReference type="PANTHER" id="PTHR31760">
    <property type="entry name" value="S-ADENOSYL-L-METHIONINE-DEPENDENT METHYLTRANSFERASES SUPERFAMILY PROTEIN"/>
    <property type="match status" value="1"/>
</dbReference>
<comment type="similarity">
    <text evidence="6">Belongs to the methyltransferase superfamily. RNA methyltransferase RsmG family.</text>
</comment>
<dbReference type="SUPFAM" id="SSF53335">
    <property type="entry name" value="S-adenosyl-L-methionine-dependent methyltransferases"/>
    <property type="match status" value="1"/>
</dbReference>
<dbReference type="Gene3D" id="3.40.50.150">
    <property type="entry name" value="Vaccinia Virus protein VP39"/>
    <property type="match status" value="1"/>
</dbReference>
<keyword evidence="2 6" id="KW-0698">rRNA processing</keyword>
<organism evidence="7 8">
    <name type="scientific">Aquipuribacter hungaricus</name>
    <dbReference type="NCBI Taxonomy" id="545624"/>
    <lineage>
        <taxon>Bacteria</taxon>
        <taxon>Bacillati</taxon>
        <taxon>Actinomycetota</taxon>
        <taxon>Actinomycetes</taxon>
        <taxon>Micrococcales</taxon>
        <taxon>Intrasporangiaceae</taxon>
        <taxon>Aquipuribacter</taxon>
    </lineage>
</organism>
<sequence>MTQTPEAAPVPPEAAAVFGDRVDLAARYAGLLATSGTERGLIGPREADRLWDRHLLNSAVVGELVPDGARVLDVGSGAGLPGIPLAIARPDVQVELVEPLLRRTSWLDEVLVELGLTGSVVVTRGKVAVIGPRQVDVVTARAVAPLERLLPMCMPLLRPGGVLLALKGEQAQTEVDAVARQASRWRVSSLDVGRCGSGVLGEATTVVVARRSG</sequence>
<protein>
    <recommendedName>
        <fullName evidence="6">Ribosomal RNA small subunit methyltransferase G</fullName>
        <ecNumber evidence="6">2.1.1.-</ecNumber>
    </recommendedName>
    <alternativeName>
        <fullName evidence="6">16S rRNA 7-methylguanosine methyltransferase</fullName>
        <shortName evidence="6">16S rRNA m7G methyltransferase</shortName>
    </alternativeName>
</protein>
<evidence type="ECO:0000313" key="8">
    <source>
        <dbReference type="Proteomes" id="UP001595685"/>
    </source>
</evidence>
<dbReference type="NCBIfam" id="TIGR00138">
    <property type="entry name" value="rsmG_gidB"/>
    <property type="match status" value="1"/>
</dbReference>
<keyword evidence="4 6" id="KW-0808">Transferase</keyword>
<evidence type="ECO:0000256" key="4">
    <source>
        <dbReference type="ARBA" id="ARBA00022679"/>
    </source>
</evidence>
<feature type="binding site" evidence="6">
    <location>
        <position position="141"/>
    </location>
    <ligand>
        <name>S-adenosyl-L-methionine</name>
        <dbReference type="ChEBI" id="CHEBI:59789"/>
    </ligand>
</feature>
<comment type="caution">
    <text evidence="6">Lacks conserved residue(s) required for the propagation of feature annotation.</text>
</comment>
<comment type="function">
    <text evidence="6">Specifically methylates the N7 position of a guanine in 16S rRNA.</text>
</comment>
<dbReference type="EC" id="2.1.1.-" evidence="6"/>
<dbReference type="RefSeq" id="WP_340292259.1">
    <property type="nucleotide sequence ID" value="NZ_JBBEOI010000065.1"/>
</dbReference>
<dbReference type="Pfam" id="PF02527">
    <property type="entry name" value="GidB"/>
    <property type="match status" value="1"/>
</dbReference>
<dbReference type="PANTHER" id="PTHR31760:SF0">
    <property type="entry name" value="S-ADENOSYL-L-METHIONINE-DEPENDENT METHYLTRANSFERASES SUPERFAMILY PROTEIN"/>
    <property type="match status" value="1"/>
</dbReference>
<name>A0ABV7WJB7_9MICO</name>
<dbReference type="EMBL" id="JBHRWW010000007">
    <property type="protein sequence ID" value="MFC3689136.1"/>
    <property type="molecule type" value="Genomic_DNA"/>
</dbReference>
<evidence type="ECO:0000313" key="7">
    <source>
        <dbReference type="EMBL" id="MFC3689136.1"/>
    </source>
</evidence>
<gene>
    <name evidence="6 7" type="primary">rsmG</name>
    <name evidence="7" type="ORF">ACFOLH_12355</name>
</gene>
<dbReference type="GO" id="GO:0032259">
    <property type="term" value="P:methylation"/>
    <property type="evidence" value="ECO:0007669"/>
    <property type="project" value="UniProtKB-KW"/>
</dbReference>
<dbReference type="InterPro" id="IPR003682">
    <property type="entry name" value="rRNA_ssu_MeTfrase_G"/>
</dbReference>
<comment type="subcellular location">
    <subcellularLocation>
        <location evidence="6">Cytoplasm</location>
    </subcellularLocation>
</comment>
<keyword evidence="8" id="KW-1185">Reference proteome</keyword>
<proteinExistence type="inferred from homology"/>
<evidence type="ECO:0000256" key="5">
    <source>
        <dbReference type="ARBA" id="ARBA00022691"/>
    </source>
</evidence>
<feature type="binding site" evidence="6">
    <location>
        <position position="75"/>
    </location>
    <ligand>
        <name>S-adenosyl-L-methionine</name>
        <dbReference type="ChEBI" id="CHEBI:59789"/>
    </ligand>
</feature>
<accession>A0ABV7WJB7</accession>
<dbReference type="HAMAP" id="MF_00074">
    <property type="entry name" value="16SrRNA_methyltr_G"/>
    <property type="match status" value="1"/>
</dbReference>